<gene>
    <name evidence="1" type="ORF">STAS_01914</name>
</gene>
<evidence type="ECO:0000313" key="2">
    <source>
        <dbReference type="Proteomes" id="UP000325081"/>
    </source>
</evidence>
<keyword evidence="1" id="KW-0808">Transferase</keyword>
<dbReference type="GO" id="GO:0016740">
    <property type="term" value="F:transferase activity"/>
    <property type="evidence" value="ECO:0007669"/>
    <property type="project" value="UniProtKB-KW"/>
</dbReference>
<proteinExistence type="predicted"/>
<accession>A0A5A7P136</accession>
<evidence type="ECO:0000313" key="1">
    <source>
        <dbReference type="EMBL" id="GER26271.1"/>
    </source>
</evidence>
<dbReference type="Proteomes" id="UP000325081">
    <property type="component" value="Unassembled WGS sequence"/>
</dbReference>
<dbReference type="EMBL" id="BKCP01001002">
    <property type="protein sequence ID" value="GER26271.1"/>
    <property type="molecule type" value="Genomic_DNA"/>
</dbReference>
<reference evidence="2" key="1">
    <citation type="journal article" date="2019" name="Curr. Biol.">
        <title>Genome Sequence of Striga asiatica Provides Insight into the Evolution of Plant Parasitism.</title>
        <authorList>
            <person name="Yoshida S."/>
            <person name="Kim S."/>
            <person name="Wafula E.K."/>
            <person name="Tanskanen J."/>
            <person name="Kim Y.M."/>
            <person name="Honaas L."/>
            <person name="Yang Z."/>
            <person name="Spallek T."/>
            <person name="Conn C.E."/>
            <person name="Ichihashi Y."/>
            <person name="Cheong K."/>
            <person name="Cui S."/>
            <person name="Der J.P."/>
            <person name="Gundlach H."/>
            <person name="Jiao Y."/>
            <person name="Hori C."/>
            <person name="Ishida J.K."/>
            <person name="Kasahara H."/>
            <person name="Kiba T."/>
            <person name="Kim M.S."/>
            <person name="Koo N."/>
            <person name="Laohavisit A."/>
            <person name="Lee Y.H."/>
            <person name="Lumba S."/>
            <person name="McCourt P."/>
            <person name="Mortimer J.C."/>
            <person name="Mutuku J.M."/>
            <person name="Nomura T."/>
            <person name="Sasaki-Sekimoto Y."/>
            <person name="Seto Y."/>
            <person name="Wang Y."/>
            <person name="Wakatake T."/>
            <person name="Sakakibara H."/>
            <person name="Demura T."/>
            <person name="Yamaguchi S."/>
            <person name="Yoneyama K."/>
            <person name="Manabe R.I."/>
            <person name="Nelson D.C."/>
            <person name="Schulman A.H."/>
            <person name="Timko M.P."/>
            <person name="dePamphilis C.W."/>
            <person name="Choi D."/>
            <person name="Shirasu K."/>
        </authorList>
    </citation>
    <scope>NUCLEOTIDE SEQUENCE [LARGE SCALE GENOMIC DNA]</scope>
    <source>
        <strain evidence="2">cv. UVA1</strain>
    </source>
</reference>
<sequence length="158" mass="17101">MVPSLASVVRIWNPSLTFSSSAQLPQQYGPISTLSPLSPKYPLTAFKPLSPTGSVLGLASPIYSTSFPFLSFGTSGVPAMTKELNKSPSLLNASAIDFTHIYREGNSAADYLAGFACRARDFVLYDVADLPGPLRGIIRMDLEYPSIRHPHDDIRPQG</sequence>
<comment type="caution">
    <text evidence="1">The sequence shown here is derived from an EMBL/GenBank/DDBJ whole genome shotgun (WGS) entry which is preliminary data.</text>
</comment>
<name>A0A5A7P136_STRAF</name>
<keyword evidence="2" id="KW-1185">Reference proteome</keyword>
<dbReference type="AlphaFoldDB" id="A0A5A7P136"/>
<organism evidence="1 2">
    <name type="scientific">Striga asiatica</name>
    <name type="common">Asiatic witchweed</name>
    <name type="synonym">Buchnera asiatica</name>
    <dbReference type="NCBI Taxonomy" id="4170"/>
    <lineage>
        <taxon>Eukaryota</taxon>
        <taxon>Viridiplantae</taxon>
        <taxon>Streptophyta</taxon>
        <taxon>Embryophyta</taxon>
        <taxon>Tracheophyta</taxon>
        <taxon>Spermatophyta</taxon>
        <taxon>Magnoliopsida</taxon>
        <taxon>eudicotyledons</taxon>
        <taxon>Gunneridae</taxon>
        <taxon>Pentapetalae</taxon>
        <taxon>asterids</taxon>
        <taxon>lamiids</taxon>
        <taxon>Lamiales</taxon>
        <taxon>Orobanchaceae</taxon>
        <taxon>Buchnereae</taxon>
        <taxon>Striga</taxon>
    </lineage>
</organism>
<dbReference type="OrthoDB" id="895680at2759"/>
<protein>
    <submittedName>
        <fullName evidence="1">Polynucleotidyl transferase</fullName>
    </submittedName>
</protein>